<accession>A0A7J7KMU5</accession>
<dbReference type="GO" id="GO:0046498">
    <property type="term" value="P:S-adenosylhomocysteine metabolic process"/>
    <property type="evidence" value="ECO:0007669"/>
    <property type="project" value="TreeGrafter"/>
</dbReference>
<dbReference type="GO" id="GO:0017174">
    <property type="term" value="F:glycine N-methyltransferase activity"/>
    <property type="evidence" value="ECO:0007669"/>
    <property type="project" value="UniProtKB-EC"/>
</dbReference>
<dbReference type="EC" id="2.1.1.20" evidence="1"/>
<dbReference type="GO" id="GO:0051289">
    <property type="term" value="P:protein homotetramerization"/>
    <property type="evidence" value="ECO:0007669"/>
    <property type="project" value="TreeGrafter"/>
</dbReference>
<evidence type="ECO:0000256" key="2">
    <source>
        <dbReference type="ARBA" id="ARBA00019972"/>
    </source>
</evidence>
<keyword evidence="9" id="KW-1185">Reference proteome</keyword>
<evidence type="ECO:0000256" key="6">
    <source>
        <dbReference type="ARBA" id="ARBA00022954"/>
    </source>
</evidence>
<dbReference type="PANTHER" id="PTHR16458:SF2">
    <property type="entry name" value="GLYCINE N-METHYLTRANSFERASE"/>
    <property type="match status" value="1"/>
</dbReference>
<dbReference type="SUPFAM" id="SSF53335">
    <property type="entry name" value="S-adenosyl-L-methionine-dependent methyltransferases"/>
    <property type="match status" value="1"/>
</dbReference>
<dbReference type="GO" id="GO:1901052">
    <property type="term" value="P:sarcosine metabolic process"/>
    <property type="evidence" value="ECO:0007669"/>
    <property type="project" value="TreeGrafter"/>
</dbReference>
<dbReference type="AlphaFoldDB" id="A0A7J7KMU5"/>
<keyword evidence="4" id="KW-0808">Transferase</keyword>
<dbReference type="GO" id="GO:0032259">
    <property type="term" value="P:methylation"/>
    <property type="evidence" value="ECO:0007669"/>
    <property type="project" value="UniProtKB-KW"/>
</dbReference>
<evidence type="ECO:0000256" key="7">
    <source>
        <dbReference type="ARBA" id="ARBA00048261"/>
    </source>
</evidence>
<dbReference type="OrthoDB" id="10017101at2759"/>
<name>A0A7J7KMU5_BUGNE</name>
<dbReference type="InterPro" id="IPR029063">
    <property type="entry name" value="SAM-dependent_MTases_sf"/>
</dbReference>
<dbReference type="GO" id="GO:0005542">
    <property type="term" value="F:folic acid binding"/>
    <property type="evidence" value="ECO:0007669"/>
    <property type="project" value="UniProtKB-KW"/>
</dbReference>
<evidence type="ECO:0000256" key="3">
    <source>
        <dbReference type="ARBA" id="ARBA00022603"/>
    </source>
</evidence>
<evidence type="ECO:0000313" key="9">
    <source>
        <dbReference type="Proteomes" id="UP000593567"/>
    </source>
</evidence>
<evidence type="ECO:0000256" key="1">
    <source>
        <dbReference type="ARBA" id="ARBA00011999"/>
    </source>
</evidence>
<reference evidence="8" key="1">
    <citation type="submission" date="2020-06" db="EMBL/GenBank/DDBJ databases">
        <title>Draft genome of Bugula neritina, a colonial animal packing powerful symbionts and potential medicines.</title>
        <authorList>
            <person name="Rayko M."/>
        </authorList>
    </citation>
    <scope>NUCLEOTIDE SEQUENCE [LARGE SCALE GENOMIC DNA]</scope>
    <source>
        <strain evidence="8">Kwan_BN1</strain>
    </source>
</reference>
<dbReference type="GO" id="GO:1904047">
    <property type="term" value="F:S-adenosyl-L-methionine binding"/>
    <property type="evidence" value="ECO:0007669"/>
    <property type="project" value="TreeGrafter"/>
</dbReference>
<proteinExistence type="predicted"/>
<sequence>MWPLPIECNQKFSSVEKRLDQRSPIIKKFLLDLAKKYETAGGSLLDVAGGPGKDAVFLVHAGLRVFSSDLSDVMVDEQRKCKQEFVDNGYKQFENWSIFKANMIDIDTVIDSHKEFPAQYDTILCLGAIMFLSSNIDVKLVFYFLRFRNSLYITCPVFTRNEITSLAKSTLGENCKIQVFHDLKDESECPLDHGETSGIINLTTIPFAC</sequence>
<dbReference type="Gene3D" id="3.40.50.150">
    <property type="entry name" value="Vaccinia Virus protein VP39"/>
    <property type="match status" value="1"/>
</dbReference>
<gene>
    <name evidence="8" type="ORF">EB796_002218</name>
</gene>
<dbReference type="GO" id="GO:0006730">
    <property type="term" value="P:one-carbon metabolic process"/>
    <property type="evidence" value="ECO:0007669"/>
    <property type="project" value="TreeGrafter"/>
</dbReference>
<dbReference type="InterPro" id="IPR014369">
    <property type="entry name" value="Gly/Sar_N_MeTrfase"/>
</dbReference>
<comment type="catalytic activity">
    <reaction evidence="7">
        <text>glycine + S-adenosyl-L-methionine = sarcosine + S-adenosyl-L-homocysteine + H(+)</text>
        <dbReference type="Rhea" id="RHEA:19937"/>
        <dbReference type="ChEBI" id="CHEBI:15378"/>
        <dbReference type="ChEBI" id="CHEBI:57305"/>
        <dbReference type="ChEBI" id="CHEBI:57433"/>
        <dbReference type="ChEBI" id="CHEBI:57856"/>
        <dbReference type="ChEBI" id="CHEBI:59789"/>
        <dbReference type="EC" id="2.1.1.20"/>
    </reaction>
    <physiologicalReaction direction="left-to-right" evidence="7">
        <dbReference type="Rhea" id="RHEA:19938"/>
    </physiologicalReaction>
</comment>
<dbReference type="EMBL" id="VXIV02000254">
    <property type="protein sequence ID" value="KAF6039476.1"/>
    <property type="molecule type" value="Genomic_DNA"/>
</dbReference>
<keyword evidence="3" id="KW-0489">Methyltransferase</keyword>
<dbReference type="PANTHER" id="PTHR16458">
    <property type="entry name" value="GLYCINE N-METHYLTRANSFERASE"/>
    <property type="match status" value="1"/>
</dbReference>
<evidence type="ECO:0000313" key="8">
    <source>
        <dbReference type="EMBL" id="KAF6039476.1"/>
    </source>
</evidence>
<evidence type="ECO:0000256" key="4">
    <source>
        <dbReference type="ARBA" id="ARBA00022679"/>
    </source>
</evidence>
<organism evidence="8 9">
    <name type="scientific">Bugula neritina</name>
    <name type="common">Brown bryozoan</name>
    <name type="synonym">Sertularia neritina</name>
    <dbReference type="NCBI Taxonomy" id="10212"/>
    <lineage>
        <taxon>Eukaryota</taxon>
        <taxon>Metazoa</taxon>
        <taxon>Spiralia</taxon>
        <taxon>Lophotrochozoa</taxon>
        <taxon>Bryozoa</taxon>
        <taxon>Gymnolaemata</taxon>
        <taxon>Cheilostomatida</taxon>
        <taxon>Flustrina</taxon>
        <taxon>Buguloidea</taxon>
        <taxon>Bugulidae</taxon>
        <taxon>Bugula</taxon>
    </lineage>
</organism>
<dbReference type="GO" id="GO:0016594">
    <property type="term" value="F:glycine binding"/>
    <property type="evidence" value="ECO:0007669"/>
    <property type="project" value="TreeGrafter"/>
</dbReference>
<dbReference type="GO" id="GO:0005829">
    <property type="term" value="C:cytosol"/>
    <property type="evidence" value="ECO:0007669"/>
    <property type="project" value="TreeGrafter"/>
</dbReference>
<dbReference type="CDD" id="cd02440">
    <property type="entry name" value="AdoMet_MTases"/>
    <property type="match status" value="1"/>
</dbReference>
<dbReference type="Proteomes" id="UP000593567">
    <property type="component" value="Unassembled WGS sequence"/>
</dbReference>
<keyword evidence="6" id="KW-0290">Folate-binding</keyword>
<dbReference type="GO" id="GO:0006111">
    <property type="term" value="P:regulation of gluconeogenesis"/>
    <property type="evidence" value="ECO:0007669"/>
    <property type="project" value="TreeGrafter"/>
</dbReference>
<evidence type="ECO:0000256" key="5">
    <source>
        <dbReference type="ARBA" id="ARBA00022691"/>
    </source>
</evidence>
<comment type="caution">
    <text evidence="8">The sequence shown here is derived from an EMBL/GenBank/DDBJ whole genome shotgun (WGS) entry which is preliminary data.</text>
</comment>
<keyword evidence="5" id="KW-0949">S-adenosyl-L-methionine</keyword>
<dbReference type="GO" id="GO:0042802">
    <property type="term" value="F:identical protein binding"/>
    <property type="evidence" value="ECO:0007669"/>
    <property type="project" value="TreeGrafter"/>
</dbReference>
<protein>
    <recommendedName>
        <fullName evidence="2">Glycine N-methyltransferase</fullName>
        <ecNumber evidence="1">2.1.1.20</ecNumber>
    </recommendedName>
</protein>
<dbReference type="GO" id="GO:0046500">
    <property type="term" value="P:S-adenosylmethionine metabolic process"/>
    <property type="evidence" value="ECO:0007669"/>
    <property type="project" value="TreeGrafter"/>
</dbReference>